<evidence type="ECO:0000313" key="2">
    <source>
        <dbReference type="EMBL" id="CAE0446059.1"/>
    </source>
</evidence>
<dbReference type="InterPro" id="IPR024079">
    <property type="entry name" value="MetalloPept_cat_dom_sf"/>
</dbReference>
<dbReference type="GO" id="GO:0008237">
    <property type="term" value="F:metallopeptidase activity"/>
    <property type="evidence" value="ECO:0007669"/>
    <property type="project" value="InterPro"/>
</dbReference>
<feature type="region of interest" description="Disordered" evidence="1">
    <location>
        <begin position="67"/>
        <end position="88"/>
    </location>
</feature>
<organism evidence="2">
    <name type="scientific">Aplanochytrium stocchinoi</name>
    <dbReference type="NCBI Taxonomy" id="215587"/>
    <lineage>
        <taxon>Eukaryota</taxon>
        <taxon>Sar</taxon>
        <taxon>Stramenopiles</taxon>
        <taxon>Bigyra</taxon>
        <taxon>Labyrinthulomycetes</taxon>
        <taxon>Thraustochytrida</taxon>
        <taxon>Thraustochytriidae</taxon>
        <taxon>Aplanochytrium</taxon>
    </lineage>
</organism>
<dbReference type="SUPFAM" id="SSF55486">
    <property type="entry name" value="Metalloproteases ('zincins'), catalytic domain"/>
    <property type="match status" value="1"/>
</dbReference>
<gene>
    <name evidence="2" type="ORF">ASTO00021_LOCUS16066</name>
</gene>
<proteinExistence type="predicted"/>
<dbReference type="EMBL" id="HBIN01020982">
    <property type="protein sequence ID" value="CAE0446059.1"/>
    <property type="molecule type" value="Transcribed_RNA"/>
</dbReference>
<reference evidence="2" key="1">
    <citation type="submission" date="2021-01" db="EMBL/GenBank/DDBJ databases">
        <authorList>
            <person name="Corre E."/>
            <person name="Pelletier E."/>
            <person name="Niang G."/>
            <person name="Scheremetjew M."/>
            <person name="Finn R."/>
            <person name="Kale V."/>
            <person name="Holt S."/>
            <person name="Cochrane G."/>
            <person name="Meng A."/>
            <person name="Brown T."/>
            <person name="Cohen L."/>
        </authorList>
    </citation>
    <scope>NUCLEOTIDE SEQUENCE</scope>
    <source>
        <strain evidence="2">GSBS06</strain>
    </source>
</reference>
<name>A0A7S3V1J6_9STRA</name>
<accession>A0A7S3V1J6</accession>
<feature type="compositionally biased region" description="Low complexity" evidence="1">
    <location>
        <begin position="67"/>
        <end position="84"/>
    </location>
</feature>
<sequence>METFSKRTRSEFALILSIVLFLTYVNSTTKHLSHVFEKAARDHRSGNSNSFGRENENMVGNLERLDSSTLTSTSLESSTSQDDTMPALNEEDLKTSSDENDKYIIPDWSLVDPSLEDSKRIIVDFDINLHTDMYGLSDSNFSIAETLHGFQQIANIWAKANIWTRFKIAQLNNPVRIPDNKADAYLWWLLAAKPNQGQHTAASKRDYDKYLVNGPGGLGTEGAEMVLSKYYAHKSHDLFNWIIGAGGDRMGSLGPPIRLYFMYYFRWYNGMGNDKRIYVRIGSCNGPPKYYKGQPVTCKSWGARPWEVTTMAMSEFVRILAHEIGHAFGLHHPNSKCTSYSNKDSMQLMHQQVAVTYRNTPCGPRNPNARFATFLPNSHLIKAREKALVIMNAQNSYG</sequence>
<evidence type="ECO:0000256" key="1">
    <source>
        <dbReference type="SAM" id="MobiDB-lite"/>
    </source>
</evidence>
<dbReference type="AlphaFoldDB" id="A0A7S3V1J6"/>
<protein>
    <submittedName>
        <fullName evidence="2">Uncharacterized protein</fullName>
    </submittedName>
</protein>
<dbReference type="Gene3D" id="3.40.390.10">
    <property type="entry name" value="Collagenase (Catalytic Domain)"/>
    <property type="match status" value="1"/>
</dbReference>